<reference evidence="2 3" key="1">
    <citation type="submission" date="2024-11" db="EMBL/GenBank/DDBJ databases">
        <title>Chromosome-level genome assembly of Eucalyptus globulus Labill. provides insights into its genome evolution.</title>
        <authorList>
            <person name="Li X."/>
        </authorList>
    </citation>
    <scope>NUCLEOTIDE SEQUENCE [LARGE SCALE GENOMIC DNA]</scope>
    <source>
        <strain evidence="2">CL2024</strain>
        <tissue evidence="2">Fresh tender leaves</tissue>
    </source>
</reference>
<feature type="compositionally biased region" description="Basic and acidic residues" evidence="1">
    <location>
        <begin position="29"/>
        <end position="61"/>
    </location>
</feature>
<keyword evidence="3" id="KW-1185">Reference proteome</keyword>
<gene>
    <name evidence="2" type="ORF">ACJRO7_011725</name>
</gene>
<dbReference type="Proteomes" id="UP001634007">
    <property type="component" value="Unassembled WGS sequence"/>
</dbReference>
<feature type="compositionally biased region" description="Basic residues" evidence="1">
    <location>
        <begin position="87"/>
        <end position="98"/>
    </location>
</feature>
<evidence type="ECO:0000256" key="1">
    <source>
        <dbReference type="SAM" id="MobiDB-lite"/>
    </source>
</evidence>
<dbReference type="AlphaFoldDB" id="A0ABD3LG69"/>
<evidence type="ECO:0000313" key="2">
    <source>
        <dbReference type="EMBL" id="KAL3750781.1"/>
    </source>
</evidence>
<feature type="region of interest" description="Disordered" evidence="1">
    <location>
        <begin position="1"/>
        <end position="98"/>
    </location>
</feature>
<proteinExistence type="predicted"/>
<protein>
    <submittedName>
        <fullName evidence="2">Uncharacterized protein</fullName>
    </submittedName>
</protein>
<accession>A0ABD3LG69</accession>
<comment type="caution">
    <text evidence="2">The sequence shown here is derived from an EMBL/GenBank/DDBJ whole genome shotgun (WGS) entry which is preliminary data.</text>
</comment>
<organism evidence="2 3">
    <name type="scientific">Eucalyptus globulus</name>
    <name type="common">Tasmanian blue gum</name>
    <dbReference type="NCBI Taxonomy" id="34317"/>
    <lineage>
        <taxon>Eukaryota</taxon>
        <taxon>Viridiplantae</taxon>
        <taxon>Streptophyta</taxon>
        <taxon>Embryophyta</taxon>
        <taxon>Tracheophyta</taxon>
        <taxon>Spermatophyta</taxon>
        <taxon>Magnoliopsida</taxon>
        <taxon>eudicotyledons</taxon>
        <taxon>Gunneridae</taxon>
        <taxon>Pentapetalae</taxon>
        <taxon>rosids</taxon>
        <taxon>malvids</taxon>
        <taxon>Myrtales</taxon>
        <taxon>Myrtaceae</taxon>
        <taxon>Myrtoideae</taxon>
        <taxon>Eucalypteae</taxon>
        <taxon>Eucalyptus</taxon>
    </lineage>
</organism>
<name>A0ABD3LG69_EUCGL</name>
<dbReference type="EMBL" id="JBJKBG010000002">
    <property type="protein sequence ID" value="KAL3750781.1"/>
    <property type="molecule type" value="Genomic_DNA"/>
</dbReference>
<evidence type="ECO:0000313" key="3">
    <source>
        <dbReference type="Proteomes" id="UP001634007"/>
    </source>
</evidence>
<sequence length="98" mass="11374">MTAPKRGEGNGTGGNRLRERRPNWRRCHQRELRPETTDQREVVTGLERGDQRLRARERRELTGGYGTGGHETGDDGTEERQLEVMRSKRGKRMKREVS</sequence>